<dbReference type="Proteomes" id="UP001147733">
    <property type="component" value="Unassembled WGS sequence"/>
</dbReference>
<dbReference type="AlphaFoldDB" id="A0A9W9NBB5"/>
<accession>A0A9W9NBB5</accession>
<dbReference type="EMBL" id="JAPQKT010000011">
    <property type="protein sequence ID" value="KAJ5216702.1"/>
    <property type="molecule type" value="Genomic_DNA"/>
</dbReference>
<reference evidence="1" key="1">
    <citation type="submission" date="2022-11" db="EMBL/GenBank/DDBJ databases">
        <authorList>
            <person name="Petersen C."/>
        </authorList>
    </citation>
    <scope>NUCLEOTIDE SEQUENCE</scope>
    <source>
        <strain evidence="1">IBT 23319</strain>
    </source>
</reference>
<dbReference type="RefSeq" id="XP_056494981.1">
    <property type="nucleotide sequence ID" value="XM_056650472.1"/>
</dbReference>
<keyword evidence="2" id="KW-1185">Reference proteome</keyword>
<evidence type="ECO:0000313" key="2">
    <source>
        <dbReference type="Proteomes" id="UP001147733"/>
    </source>
</evidence>
<protein>
    <submittedName>
        <fullName evidence="1">Uncharacterized protein</fullName>
    </submittedName>
</protein>
<reference evidence="1" key="2">
    <citation type="journal article" date="2023" name="IMA Fungus">
        <title>Comparative genomic study of the Penicillium genus elucidates a diverse pangenome and 15 lateral gene transfer events.</title>
        <authorList>
            <person name="Petersen C."/>
            <person name="Sorensen T."/>
            <person name="Nielsen M.R."/>
            <person name="Sondergaard T.E."/>
            <person name="Sorensen J.L."/>
            <person name="Fitzpatrick D.A."/>
            <person name="Frisvad J.C."/>
            <person name="Nielsen K.L."/>
        </authorList>
    </citation>
    <scope>NUCLEOTIDE SEQUENCE</scope>
    <source>
        <strain evidence="1">IBT 23319</strain>
    </source>
</reference>
<dbReference type="OrthoDB" id="4358290at2759"/>
<dbReference type="GeneID" id="81389639"/>
<evidence type="ECO:0000313" key="1">
    <source>
        <dbReference type="EMBL" id="KAJ5216702.1"/>
    </source>
</evidence>
<sequence length="147" mass="17155">MASLYEWIQPTSCANDQTPHVPHLKIFMSTSHDVENLNHMISQGELSVLMSASYNRVYQPGYEKYSIFPIRLISSYPEGRVRIMEAVFDQVFEKFSVKFTPILDFAERNESLWDLFLRYEESEALPAKERRHQVHDLAVRGSKAKQI</sequence>
<name>A0A9W9NBB5_PENCI</name>
<proteinExistence type="predicted"/>
<comment type="caution">
    <text evidence="1">The sequence shown here is derived from an EMBL/GenBank/DDBJ whole genome shotgun (WGS) entry which is preliminary data.</text>
</comment>
<organism evidence="1 2">
    <name type="scientific">Penicillium citrinum</name>
    <dbReference type="NCBI Taxonomy" id="5077"/>
    <lineage>
        <taxon>Eukaryota</taxon>
        <taxon>Fungi</taxon>
        <taxon>Dikarya</taxon>
        <taxon>Ascomycota</taxon>
        <taxon>Pezizomycotina</taxon>
        <taxon>Eurotiomycetes</taxon>
        <taxon>Eurotiomycetidae</taxon>
        <taxon>Eurotiales</taxon>
        <taxon>Aspergillaceae</taxon>
        <taxon>Penicillium</taxon>
    </lineage>
</organism>
<gene>
    <name evidence="1" type="ORF">N7469_011567</name>
</gene>